<dbReference type="Gene3D" id="3.40.50.300">
    <property type="entry name" value="P-loop containing nucleotide triphosphate hydrolases"/>
    <property type="match status" value="1"/>
</dbReference>
<dbReference type="RefSeq" id="WP_184625952.1">
    <property type="nucleotide sequence ID" value="NZ_JACHCC010000007.1"/>
</dbReference>
<keyword evidence="5" id="KW-0762">Sugar transport</keyword>
<keyword evidence="3" id="KW-0067">ATP-binding</keyword>
<dbReference type="PROSITE" id="PS50893">
    <property type="entry name" value="ABC_TRANSPORTER_2"/>
    <property type="match status" value="1"/>
</dbReference>
<dbReference type="Pfam" id="PF00005">
    <property type="entry name" value="ABC_tran"/>
    <property type="match status" value="1"/>
</dbReference>
<dbReference type="PANTHER" id="PTHR42781">
    <property type="entry name" value="SPERMIDINE/PUTRESCINE IMPORT ATP-BINDING PROTEIN POTA"/>
    <property type="match status" value="1"/>
</dbReference>
<organism evidence="5 6">
    <name type="scientific">Pedobacter cryoconitis</name>
    <dbReference type="NCBI Taxonomy" id="188932"/>
    <lineage>
        <taxon>Bacteria</taxon>
        <taxon>Pseudomonadati</taxon>
        <taxon>Bacteroidota</taxon>
        <taxon>Sphingobacteriia</taxon>
        <taxon>Sphingobacteriales</taxon>
        <taxon>Sphingobacteriaceae</taxon>
        <taxon>Pedobacter</taxon>
    </lineage>
</organism>
<dbReference type="PANTHER" id="PTHR42781:SF4">
    <property type="entry name" value="SPERMIDINE_PUTRESCINE IMPORT ATP-BINDING PROTEIN POTA"/>
    <property type="match status" value="1"/>
</dbReference>
<dbReference type="InterPro" id="IPR003439">
    <property type="entry name" value="ABC_transporter-like_ATP-bd"/>
</dbReference>
<evidence type="ECO:0000256" key="3">
    <source>
        <dbReference type="ARBA" id="ARBA00022840"/>
    </source>
</evidence>
<dbReference type="EMBL" id="JACHCC010000007">
    <property type="protein sequence ID" value="MBB6500805.1"/>
    <property type="molecule type" value="Genomic_DNA"/>
</dbReference>
<dbReference type="InterPro" id="IPR003593">
    <property type="entry name" value="AAA+_ATPase"/>
</dbReference>
<evidence type="ECO:0000313" key="5">
    <source>
        <dbReference type="EMBL" id="MBB6500805.1"/>
    </source>
</evidence>
<evidence type="ECO:0000256" key="2">
    <source>
        <dbReference type="ARBA" id="ARBA00022741"/>
    </source>
</evidence>
<accession>A0A7X0J4N9</accession>
<dbReference type="GO" id="GO:0016887">
    <property type="term" value="F:ATP hydrolysis activity"/>
    <property type="evidence" value="ECO:0007669"/>
    <property type="project" value="InterPro"/>
</dbReference>
<dbReference type="InterPro" id="IPR027417">
    <property type="entry name" value="P-loop_NTPase"/>
</dbReference>
<dbReference type="SMART" id="SM00382">
    <property type="entry name" value="AAA"/>
    <property type="match status" value="1"/>
</dbReference>
<evidence type="ECO:0000313" key="6">
    <source>
        <dbReference type="Proteomes" id="UP000521017"/>
    </source>
</evidence>
<keyword evidence="1" id="KW-0813">Transport</keyword>
<dbReference type="Proteomes" id="UP000521017">
    <property type="component" value="Unassembled WGS sequence"/>
</dbReference>
<gene>
    <name evidence="5" type="ORF">HDF25_002964</name>
</gene>
<comment type="caution">
    <text evidence="5">The sequence shown here is derived from an EMBL/GenBank/DDBJ whole genome shotgun (WGS) entry which is preliminary data.</text>
</comment>
<protein>
    <submittedName>
        <fullName evidence="5">ABC-type sugar transport system ATPase subunit</fullName>
    </submittedName>
</protein>
<dbReference type="GO" id="GO:0005524">
    <property type="term" value="F:ATP binding"/>
    <property type="evidence" value="ECO:0007669"/>
    <property type="project" value="UniProtKB-KW"/>
</dbReference>
<dbReference type="InterPro" id="IPR017871">
    <property type="entry name" value="ABC_transporter-like_CS"/>
</dbReference>
<sequence length="331" mass="37277">MDENIISVRQLTKQYQTEQASGIRNISFDIKRGDIIAVIGESGSGKSTLLKSIFGLLKVDEGEVLFNGKRVLGPHEQLIPGHKEMKIVTQDFSLNIYAKVYDNIASVLSNRDVKSKEEKTVKMMQHLHIDHLRNKKITELSGGEQQRVAIAKALVTDTSVLLLDEPFSQVDALLKNQLRADIKRIAAETGVTVIIVSHDPADGLFLADELLLMKDGQLIQKGQPAYVYNHPEHIYTAQLLGNAVVLKPEDGLKLGLHGKHEGTVVFYPEWVELKGGWNSKRYEVKDVYYKGFYEELLLERNGVTIRAIQLNRGEHKKNDHVQANIGRFLEF</sequence>
<dbReference type="InterPro" id="IPR050093">
    <property type="entry name" value="ABC_SmlMolc_Importer"/>
</dbReference>
<name>A0A7X0J4N9_9SPHI</name>
<dbReference type="PROSITE" id="PS00211">
    <property type="entry name" value="ABC_TRANSPORTER_1"/>
    <property type="match status" value="1"/>
</dbReference>
<proteinExistence type="predicted"/>
<dbReference type="AlphaFoldDB" id="A0A7X0J4N9"/>
<reference evidence="5 6" key="1">
    <citation type="submission" date="2020-08" db="EMBL/GenBank/DDBJ databases">
        <title>Genomic Encyclopedia of Type Strains, Phase IV (KMG-V): Genome sequencing to study the core and pangenomes of soil and plant-associated prokaryotes.</title>
        <authorList>
            <person name="Whitman W."/>
        </authorList>
    </citation>
    <scope>NUCLEOTIDE SEQUENCE [LARGE SCALE GENOMIC DNA]</scope>
    <source>
        <strain evidence="5 6">M2T3</strain>
    </source>
</reference>
<evidence type="ECO:0000256" key="1">
    <source>
        <dbReference type="ARBA" id="ARBA00022448"/>
    </source>
</evidence>
<keyword evidence="2" id="KW-0547">Nucleotide-binding</keyword>
<evidence type="ECO:0000259" key="4">
    <source>
        <dbReference type="PROSITE" id="PS50893"/>
    </source>
</evidence>
<feature type="domain" description="ABC transporter" evidence="4">
    <location>
        <begin position="6"/>
        <end position="240"/>
    </location>
</feature>
<dbReference type="SUPFAM" id="SSF52540">
    <property type="entry name" value="P-loop containing nucleoside triphosphate hydrolases"/>
    <property type="match status" value="1"/>
</dbReference>